<evidence type="ECO:0000256" key="1">
    <source>
        <dbReference type="SAM" id="MobiDB-lite"/>
    </source>
</evidence>
<keyword evidence="3" id="KW-1185">Reference proteome</keyword>
<proteinExistence type="predicted"/>
<dbReference type="Proteomes" id="UP000000693">
    <property type="component" value="Segment"/>
</dbReference>
<protein>
    <submittedName>
        <fullName evidence="2">Uncharacterized protein</fullName>
    </submittedName>
</protein>
<sequence>MAYTIVDYGEQTPQTMDRFGTEQECLVWGRNGDRTFSHYVVPQRSAWTRRVLRRLQRAARREEHRFTWESTNVPGTMLYPRPAQQWPRGDHHRQCRRTCGCPGGSSARLPGDQPDAQRPA</sequence>
<dbReference type="KEGG" id="vg:18560542"/>
<reference evidence="2 3" key="1">
    <citation type="journal article" date="2012" name="J. Virol.">
        <title>Complete Genome Sequences of 138 Mycobacteriophages.</title>
        <authorList>
            <consortium name="the Science Education Alliance Phage Hunters Advancing Genomics and Evolutionary Science Program"/>
            <consortium name="the KwaZulu-Natal Research Institute for Tuberculosis and HIV Mycobacterial Genetics Course Students"/>
            <consortium name="the Phage Hunters Integrating Research and Education Program"/>
            <person name="Hatfull G.F."/>
        </authorList>
    </citation>
    <scope>NUCLEOTIDE SEQUENCE [LARGE SCALE GENOMIC DNA]</scope>
    <source>
        <strain evidence="2">Dandelion</strain>
    </source>
</reference>
<organism evidence="2 3">
    <name type="scientific">Mycobacterium phage Dandelion</name>
    <dbReference type="NCBI Taxonomy" id="1074305"/>
    <lineage>
        <taxon>Viruses</taxon>
        <taxon>Duplodnaviria</taxon>
        <taxon>Heunggongvirae</taxon>
        <taxon>Uroviricota</taxon>
        <taxon>Caudoviricetes</taxon>
        <taxon>Ceeclamvirinae</taxon>
        <taxon>Bixzunavirus</taxon>
        <taxon>Bixzunavirus dandelion</taxon>
    </lineage>
</organism>
<evidence type="ECO:0000313" key="3">
    <source>
        <dbReference type="Proteomes" id="UP000000693"/>
    </source>
</evidence>
<accession>G1JW25</accession>
<gene>
    <name evidence="2" type="primary">73</name>
    <name evidence="2" type="ORF">DANDELION_73</name>
</gene>
<evidence type="ECO:0000313" key="2">
    <source>
        <dbReference type="EMBL" id="AEL97743.1"/>
    </source>
</evidence>
<dbReference type="EMBL" id="JN412588">
    <property type="protein sequence ID" value="AEL97743.1"/>
    <property type="molecule type" value="Genomic_DNA"/>
</dbReference>
<feature type="region of interest" description="Disordered" evidence="1">
    <location>
        <begin position="101"/>
        <end position="120"/>
    </location>
</feature>
<dbReference type="GeneID" id="18560542"/>
<name>G1JW25_9CAUD</name>
<dbReference type="RefSeq" id="YP_009012852.1">
    <property type="nucleotide sequence ID" value="NC_023696.1"/>
</dbReference>